<protein>
    <recommendedName>
        <fullName evidence="2">DUF7587 domain-containing protein</fullName>
    </recommendedName>
</protein>
<gene>
    <name evidence="3" type="ORF">MCYG_02474</name>
</gene>
<proteinExistence type="predicted"/>
<organism evidence="3 4">
    <name type="scientific">Arthroderma otae (strain ATCC MYA-4605 / CBS 113480)</name>
    <name type="common">Microsporum canis</name>
    <dbReference type="NCBI Taxonomy" id="554155"/>
    <lineage>
        <taxon>Eukaryota</taxon>
        <taxon>Fungi</taxon>
        <taxon>Dikarya</taxon>
        <taxon>Ascomycota</taxon>
        <taxon>Pezizomycotina</taxon>
        <taxon>Eurotiomycetes</taxon>
        <taxon>Eurotiomycetidae</taxon>
        <taxon>Onygenales</taxon>
        <taxon>Arthrodermataceae</taxon>
        <taxon>Microsporum</taxon>
    </lineage>
</organism>
<dbReference type="Proteomes" id="UP000002035">
    <property type="component" value="Unassembled WGS sequence"/>
</dbReference>
<dbReference type="OrthoDB" id="5397734at2759"/>
<sequence length="509" mass="57139">MEMQTLVGRDTQDASMHSQKIRHVQLNSRESAKIKWNEMMKTFLCVLVRCYVLNWEKFTATFNLAFAESLRAYGLRNGTRSQPLRSQWHHLKHWKDDIWLCVNNTPPAQWAGISLFVEMIERVTRGKIHLLARHGVDIQHLVEMGKNARLRCHADQCPVQQTPPKTPSRAVPASAIPPPPARELPTPSLSPDQSVRPNIIPPPLLFRFWTSNSGGINSDNKFVGGMWAEDLGVPIPDNSLVDTRIISSLIRTHLTRINVASAFISTSTSPLGVFHRALKERKAQISILDTSKISLTQLYPAISYLRYDPIQYGTQGKSRYFGQGEWLVWGAIPPEAILTTFSTSTLFSISSEYPSIGKLLQLHVIKDAKFNRAPLGRKLRSKNVVADIQSGRYMGQLLKLLNVPQSHIAALSTLFAVKWSFRSPGDKRASYLQGVQRGYISAFGLDIPLNTTEADEENEDPAGEYYEDEDGGEDDEGDLDYNDAREVTPDPVVDSFAVKRATITSMLRN</sequence>
<dbReference type="HOGENOM" id="CLU_499854_0_0_1"/>
<dbReference type="OMA" id="HPIWVSV"/>
<evidence type="ECO:0000313" key="3">
    <source>
        <dbReference type="EMBL" id="EEQ29655.1"/>
    </source>
</evidence>
<dbReference type="EMBL" id="DS995702">
    <property type="protein sequence ID" value="EEQ29655.1"/>
    <property type="molecule type" value="Genomic_DNA"/>
</dbReference>
<keyword evidence="4" id="KW-1185">Reference proteome</keyword>
<evidence type="ECO:0000259" key="2">
    <source>
        <dbReference type="Pfam" id="PF24494"/>
    </source>
</evidence>
<dbReference type="Pfam" id="PF24494">
    <property type="entry name" value="DUF7587"/>
    <property type="match status" value="1"/>
</dbReference>
<dbReference type="GeneID" id="9222510"/>
<dbReference type="InterPro" id="IPR056009">
    <property type="entry name" value="DUF7587"/>
</dbReference>
<dbReference type="eggNOG" id="ENOG502SXGW">
    <property type="taxonomic scope" value="Eukaryota"/>
</dbReference>
<dbReference type="RefSeq" id="XP_002849540.1">
    <property type="nucleotide sequence ID" value="XM_002849494.1"/>
</dbReference>
<dbReference type="AlphaFoldDB" id="C5FFX0"/>
<reference evidence="4" key="1">
    <citation type="journal article" date="2012" name="MBio">
        <title>Comparative genome analysis of Trichophyton rubrum and related dermatophytes reveals candidate genes involved in infection.</title>
        <authorList>
            <person name="Martinez D.A."/>
            <person name="Oliver B.G."/>
            <person name="Graeser Y."/>
            <person name="Goldberg J.M."/>
            <person name="Li W."/>
            <person name="Martinez-Rossi N.M."/>
            <person name="Monod M."/>
            <person name="Shelest E."/>
            <person name="Barton R.C."/>
            <person name="Birch E."/>
            <person name="Brakhage A.A."/>
            <person name="Chen Z."/>
            <person name="Gurr S.J."/>
            <person name="Heiman D."/>
            <person name="Heitman J."/>
            <person name="Kosti I."/>
            <person name="Rossi A."/>
            <person name="Saif S."/>
            <person name="Samalova M."/>
            <person name="Saunders C.W."/>
            <person name="Shea T."/>
            <person name="Summerbell R.C."/>
            <person name="Xu J."/>
            <person name="Young S."/>
            <person name="Zeng Q."/>
            <person name="Birren B.W."/>
            <person name="Cuomo C.A."/>
            <person name="White T.C."/>
        </authorList>
    </citation>
    <scope>NUCLEOTIDE SEQUENCE [LARGE SCALE GENOMIC DNA]</scope>
    <source>
        <strain evidence="4">ATCC MYA-4605 / CBS 113480</strain>
    </source>
</reference>
<accession>C5FFX0</accession>
<feature type="region of interest" description="Disordered" evidence="1">
    <location>
        <begin position="157"/>
        <end position="193"/>
    </location>
</feature>
<feature type="domain" description="DUF7587" evidence="2">
    <location>
        <begin position="201"/>
        <end position="345"/>
    </location>
</feature>
<evidence type="ECO:0000313" key="4">
    <source>
        <dbReference type="Proteomes" id="UP000002035"/>
    </source>
</evidence>
<feature type="region of interest" description="Disordered" evidence="1">
    <location>
        <begin position="450"/>
        <end position="487"/>
    </location>
</feature>
<feature type="compositionally biased region" description="Acidic residues" evidence="1">
    <location>
        <begin position="453"/>
        <end position="481"/>
    </location>
</feature>
<dbReference type="VEuPathDB" id="FungiDB:MCYG_02474"/>
<name>C5FFX0_ARTOC</name>
<evidence type="ECO:0000256" key="1">
    <source>
        <dbReference type="SAM" id="MobiDB-lite"/>
    </source>
</evidence>